<feature type="coiled-coil region" evidence="1">
    <location>
        <begin position="281"/>
        <end position="338"/>
    </location>
</feature>
<name>A0A0W0CLI7_CANGB</name>
<dbReference type="GO" id="GO:0000776">
    <property type="term" value="C:kinetochore"/>
    <property type="evidence" value="ECO:0007669"/>
    <property type="project" value="EnsemblFungi"/>
</dbReference>
<protein>
    <submittedName>
        <fullName evidence="3">Karyogamy protein KAR9</fullName>
    </submittedName>
</protein>
<dbReference type="PhylomeDB" id="A0A0W0CLI7"/>
<dbReference type="Pfam" id="PF08580">
    <property type="entry name" value="KAR9"/>
    <property type="match status" value="1"/>
</dbReference>
<dbReference type="PANTHER" id="PTHR37271:SF1">
    <property type="entry name" value="KARYOGAMY PROTEIN KAR9"/>
    <property type="match status" value="1"/>
</dbReference>
<evidence type="ECO:0000313" key="4">
    <source>
        <dbReference type="Proteomes" id="UP000054886"/>
    </source>
</evidence>
<dbReference type="GO" id="GO:0051293">
    <property type="term" value="P:establishment of spindle localization"/>
    <property type="evidence" value="ECO:0007669"/>
    <property type="project" value="EnsemblFungi"/>
</dbReference>
<dbReference type="PANTHER" id="PTHR37271">
    <property type="entry name" value="KARYOGAMY PROTEIN KAR9"/>
    <property type="match status" value="1"/>
</dbReference>
<dbReference type="GO" id="GO:0030473">
    <property type="term" value="P:nuclear migration along microtubule"/>
    <property type="evidence" value="ECO:0007669"/>
    <property type="project" value="EnsemblFungi"/>
</dbReference>
<dbReference type="GO" id="GO:0031578">
    <property type="term" value="P:mitotic spindle orientation checkpoint signaling"/>
    <property type="evidence" value="ECO:0007669"/>
    <property type="project" value="EnsemblFungi"/>
</dbReference>
<feature type="compositionally biased region" description="Polar residues" evidence="2">
    <location>
        <begin position="509"/>
        <end position="520"/>
    </location>
</feature>
<dbReference type="InterPro" id="IPR013889">
    <property type="entry name" value="Karyogamy_KAR9"/>
</dbReference>
<feature type="compositionally biased region" description="Polar residues" evidence="2">
    <location>
        <begin position="565"/>
        <end position="575"/>
    </location>
</feature>
<dbReference type="Proteomes" id="UP000054886">
    <property type="component" value="Unassembled WGS sequence"/>
</dbReference>
<feature type="region of interest" description="Disordered" evidence="2">
    <location>
        <begin position="423"/>
        <end position="448"/>
    </location>
</feature>
<dbReference type="VEuPathDB" id="FungiDB:CAGL0A01155g"/>
<keyword evidence="1" id="KW-0175">Coiled coil</keyword>
<organism evidence="3 4">
    <name type="scientific">Candida glabrata</name>
    <name type="common">Yeast</name>
    <name type="synonym">Torulopsis glabrata</name>
    <dbReference type="NCBI Taxonomy" id="5478"/>
    <lineage>
        <taxon>Eukaryota</taxon>
        <taxon>Fungi</taxon>
        <taxon>Dikarya</taxon>
        <taxon>Ascomycota</taxon>
        <taxon>Saccharomycotina</taxon>
        <taxon>Saccharomycetes</taxon>
        <taxon>Saccharomycetales</taxon>
        <taxon>Saccharomycetaceae</taxon>
        <taxon>Nakaseomyces</taxon>
    </lineage>
</organism>
<dbReference type="AlphaFoldDB" id="A0A0W0CLI7"/>
<sequence length="609" mass="69773">MSNHELTFNNDLQMLLETQLPEIHDTISKLRSVQFIKGDDSSIEDLCDVLEWITTQMNRILEIFPQIIDSTGIEVSSLLEYLDWLQERKELLFELVNDINSIGPFLSDILEGIEANLNTDPNKSLDEHEMHLIDLIERCSTLRDDLDPWLNKLRKLLDATLEFKEISNDHMDGLDKVVSENIQSCFDIQEERFTSPVRHAPSFTLEQIVDLLKQNSDSNAISVPTFNKQEKLISERFLELRRSVPAIEKSLTDILPNRIDNFARRDMTNIDSLAEFLRDKYKVLMKKYEFMSSEISELNAELIDKRWNILFVNLNHEINFILDDYEKLKKKLNSVEEIGINVQIREKMSHQMTQKSLTIERTFKVIFKAQEFSLLDAGIASKTNEMKNRWEKVRVDDKLLRSVSVDSGPEISSVTKDFESLTLKNGSSHGASNRRSVSEGTPSASRQFGSVLLKRMRIKPVSNTNKDQLLDDPNPFFDKKSRNSGKLVLNSIPALPHNKDPVTEPTKISKPQTISSSTPVKTAKSLEELEGERIMYYKTHGTTKLPSLMKKAERTQFSKYKETGTIATPQRTPKSMNAWGPSSKRGNVLRPPTPLSALITPTSSRRRPF</sequence>
<reference evidence="3 4" key="1">
    <citation type="submission" date="2015-10" db="EMBL/GenBank/DDBJ databases">
        <title>Draft genomes sequences of Candida glabrata isolates 1A, 1B, 2A, 2B, 3A and 3B.</title>
        <authorList>
            <person name="Haavelsrud O.E."/>
            <person name="Gaustad P."/>
        </authorList>
    </citation>
    <scope>NUCLEOTIDE SEQUENCE [LARGE SCALE GENOMIC DNA]</scope>
    <source>
        <strain evidence="3">910700640</strain>
    </source>
</reference>
<dbReference type="GO" id="GO:0005881">
    <property type="term" value="C:cytoplasmic microtubule"/>
    <property type="evidence" value="ECO:0007669"/>
    <property type="project" value="EnsemblFungi"/>
</dbReference>
<dbReference type="GO" id="GO:0005938">
    <property type="term" value="C:cell cortex"/>
    <property type="evidence" value="ECO:0007669"/>
    <property type="project" value="EnsemblFungi"/>
</dbReference>
<dbReference type="EMBL" id="LLZZ01000164">
    <property type="protein sequence ID" value="KTA96972.1"/>
    <property type="molecule type" value="Genomic_DNA"/>
</dbReference>
<proteinExistence type="predicted"/>
<dbReference type="VEuPathDB" id="FungiDB:GWK60_A01045"/>
<dbReference type="VEuPathDB" id="FungiDB:B1J91_A01155g"/>
<evidence type="ECO:0000313" key="3">
    <source>
        <dbReference type="EMBL" id="KTA96972.1"/>
    </source>
</evidence>
<feature type="region of interest" description="Disordered" evidence="2">
    <location>
        <begin position="563"/>
        <end position="609"/>
    </location>
</feature>
<feature type="region of interest" description="Disordered" evidence="2">
    <location>
        <begin position="491"/>
        <end position="523"/>
    </location>
</feature>
<dbReference type="GO" id="GO:0043332">
    <property type="term" value="C:mating projection tip"/>
    <property type="evidence" value="ECO:0007669"/>
    <property type="project" value="EnsemblFungi"/>
</dbReference>
<dbReference type="GO" id="GO:0005816">
    <property type="term" value="C:spindle pole body"/>
    <property type="evidence" value="ECO:0007669"/>
    <property type="project" value="EnsemblFungi"/>
</dbReference>
<dbReference type="VEuPathDB" id="FungiDB:GVI51_A00979"/>
<evidence type="ECO:0000256" key="1">
    <source>
        <dbReference type="SAM" id="Coils"/>
    </source>
</evidence>
<accession>A0A0W0CLI7</accession>
<comment type="caution">
    <text evidence="3">The sequence shown here is derived from an EMBL/GenBank/DDBJ whole genome shotgun (WGS) entry which is preliminary data.</text>
</comment>
<dbReference type="GO" id="GO:0005634">
    <property type="term" value="C:nucleus"/>
    <property type="evidence" value="ECO:0007669"/>
    <property type="project" value="EnsemblFungi"/>
</dbReference>
<evidence type="ECO:0000256" key="2">
    <source>
        <dbReference type="SAM" id="MobiDB-lite"/>
    </source>
</evidence>
<gene>
    <name evidence="3" type="ORF">AO440_000045</name>
</gene>
<dbReference type="OMA" id="ENCTHES"/>